<proteinExistence type="predicted"/>
<dbReference type="Gene3D" id="2.60.120.260">
    <property type="entry name" value="Galactose-binding domain-like"/>
    <property type="match status" value="1"/>
</dbReference>
<reference evidence="3" key="1">
    <citation type="submission" date="2021-02" db="EMBL/GenBank/DDBJ databases">
        <authorList>
            <person name="Nowell W R."/>
        </authorList>
    </citation>
    <scope>NUCLEOTIDE SEQUENCE</scope>
</reference>
<sequence length="275" mass="30305">MMQTSKVDVQNLPTCNPSARSNRICKFASKRKLTCLIYFTLITILIVVGSIVSFYVASKSLKKTAKSTSSSTVVNKQFVVTTVMTDARSLIKKDLLPLITPNDTIYGVYEAFMGYNSTIALPYTNGTGQYHSDESPSNACDGNIATKYVNFGRCAANTQICGCGSQTGLHIELKRSAPLVTGFQICTGDDYPGRDPILVTLEGSNHSGTDLLVGFSWSLIYVGDSDLKSDTGRRRCGTIQMFPNSNRYKNYRFLILSVRQVLDCAQYSELQLYGY</sequence>
<evidence type="ECO:0000313" key="2">
    <source>
        <dbReference type="EMBL" id="CAF0943422.1"/>
    </source>
</evidence>
<name>A0A814G8B8_ADIRI</name>
<keyword evidence="1" id="KW-0472">Membrane</keyword>
<evidence type="ECO:0000313" key="4">
    <source>
        <dbReference type="Proteomes" id="UP000663828"/>
    </source>
</evidence>
<evidence type="ECO:0000313" key="3">
    <source>
        <dbReference type="EMBL" id="CAF0990337.1"/>
    </source>
</evidence>
<evidence type="ECO:0000256" key="1">
    <source>
        <dbReference type="SAM" id="Phobius"/>
    </source>
</evidence>
<organism evidence="3 5">
    <name type="scientific">Adineta ricciae</name>
    <name type="common">Rotifer</name>
    <dbReference type="NCBI Taxonomy" id="249248"/>
    <lineage>
        <taxon>Eukaryota</taxon>
        <taxon>Metazoa</taxon>
        <taxon>Spiralia</taxon>
        <taxon>Gnathifera</taxon>
        <taxon>Rotifera</taxon>
        <taxon>Eurotatoria</taxon>
        <taxon>Bdelloidea</taxon>
        <taxon>Adinetida</taxon>
        <taxon>Adinetidae</taxon>
        <taxon>Adineta</taxon>
    </lineage>
</organism>
<dbReference type="Proteomes" id="UP000663828">
    <property type="component" value="Unassembled WGS sequence"/>
</dbReference>
<comment type="caution">
    <text evidence="3">The sequence shown here is derived from an EMBL/GenBank/DDBJ whole genome shotgun (WGS) entry which is preliminary data.</text>
</comment>
<dbReference type="Proteomes" id="UP000663852">
    <property type="component" value="Unassembled WGS sequence"/>
</dbReference>
<keyword evidence="1" id="KW-0812">Transmembrane</keyword>
<accession>A0A814G8B8</accession>
<evidence type="ECO:0000313" key="5">
    <source>
        <dbReference type="Proteomes" id="UP000663852"/>
    </source>
</evidence>
<dbReference type="EMBL" id="CAJNOR010000543">
    <property type="protein sequence ID" value="CAF0943422.1"/>
    <property type="molecule type" value="Genomic_DNA"/>
</dbReference>
<dbReference type="AlphaFoldDB" id="A0A814G8B8"/>
<keyword evidence="4" id="KW-1185">Reference proteome</keyword>
<keyword evidence="1" id="KW-1133">Transmembrane helix</keyword>
<protein>
    <submittedName>
        <fullName evidence="3">Uncharacterized protein</fullName>
    </submittedName>
</protein>
<gene>
    <name evidence="3" type="ORF">EDS130_LOCUS14355</name>
    <name evidence="2" type="ORF">XAT740_LOCUS10247</name>
</gene>
<dbReference type="EMBL" id="CAJNOJ010000058">
    <property type="protein sequence ID" value="CAF0990337.1"/>
    <property type="molecule type" value="Genomic_DNA"/>
</dbReference>
<feature type="transmembrane region" description="Helical" evidence="1">
    <location>
        <begin position="36"/>
        <end position="57"/>
    </location>
</feature>